<dbReference type="Proteomes" id="UP000831921">
    <property type="component" value="Chromosome"/>
</dbReference>
<keyword evidence="1" id="KW-0812">Transmembrane</keyword>
<keyword evidence="1" id="KW-1133">Transmembrane helix</keyword>
<proteinExistence type="predicted"/>
<accession>A0ABY5MZ99</accession>
<feature type="transmembrane region" description="Helical" evidence="1">
    <location>
        <begin position="12"/>
        <end position="41"/>
    </location>
</feature>
<gene>
    <name evidence="2" type="ORF">M1K48_03940</name>
</gene>
<evidence type="ECO:0000313" key="3">
    <source>
        <dbReference type="Proteomes" id="UP000831921"/>
    </source>
</evidence>
<reference evidence="2 3" key="1">
    <citation type="submission" date="2022-05" db="EMBL/GenBank/DDBJ databases">
        <title>S8-45 Sphingomonas ultraviolaceadurans.</title>
        <authorList>
            <person name="Liu Y."/>
        </authorList>
    </citation>
    <scope>NUCLEOTIDE SEQUENCE [LARGE SCALE GENOMIC DNA]</scope>
    <source>
        <strain evidence="2 3">S8-45</strain>
    </source>
</reference>
<protein>
    <submittedName>
        <fullName evidence="2">Uncharacterized protein</fullName>
    </submittedName>
</protein>
<dbReference type="EMBL" id="CP097253">
    <property type="protein sequence ID" value="UUR08794.1"/>
    <property type="molecule type" value="Genomic_DNA"/>
</dbReference>
<organism evidence="2 3">
    <name type="scientific">Sphingomonas glaciei</name>
    <dbReference type="NCBI Taxonomy" id="2938948"/>
    <lineage>
        <taxon>Bacteria</taxon>
        <taxon>Pseudomonadati</taxon>
        <taxon>Pseudomonadota</taxon>
        <taxon>Alphaproteobacteria</taxon>
        <taxon>Sphingomonadales</taxon>
        <taxon>Sphingomonadaceae</taxon>
        <taxon>Sphingomonas</taxon>
    </lineage>
</organism>
<sequence>MEKKAGFGVGAFLLVAGFCWIVFDNLALGLIFGFIAGGVAATRAREKNAQP</sequence>
<evidence type="ECO:0000256" key="1">
    <source>
        <dbReference type="SAM" id="Phobius"/>
    </source>
</evidence>
<evidence type="ECO:0000313" key="2">
    <source>
        <dbReference type="EMBL" id="UUR08794.1"/>
    </source>
</evidence>
<keyword evidence="1" id="KW-0472">Membrane</keyword>
<dbReference type="RefSeq" id="WP_249504565.1">
    <property type="nucleotide sequence ID" value="NZ_CP097253.1"/>
</dbReference>
<name>A0ABY5MZ99_9SPHN</name>
<keyword evidence="3" id="KW-1185">Reference proteome</keyword>